<evidence type="ECO:0000313" key="7">
    <source>
        <dbReference type="EMBL" id="TWP29464.1"/>
    </source>
</evidence>
<reference evidence="7 8" key="1">
    <citation type="submission" date="2019-02" db="EMBL/GenBank/DDBJ databases">
        <title>Apibacter muscae sp. nov.: a novel member of the house fly microbiota.</title>
        <authorList>
            <person name="Park R."/>
        </authorList>
    </citation>
    <scope>NUCLEOTIDE SEQUENCE [LARGE SCALE GENOMIC DNA]</scope>
    <source>
        <strain evidence="7 8">AL1</strain>
    </source>
</reference>
<dbReference type="Gene3D" id="1.10.600.10">
    <property type="entry name" value="Farnesyl Diphosphate Synthase"/>
    <property type="match status" value="1"/>
</dbReference>
<comment type="cofactor">
    <cofactor evidence="1">
        <name>Mg(2+)</name>
        <dbReference type="ChEBI" id="CHEBI:18420"/>
    </cofactor>
</comment>
<dbReference type="SFLD" id="SFLDS00005">
    <property type="entry name" value="Isoprenoid_Synthase_Type_I"/>
    <property type="match status" value="1"/>
</dbReference>
<keyword evidence="4" id="KW-0479">Metal-binding</keyword>
<dbReference type="InterPro" id="IPR008949">
    <property type="entry name" value="Isoprenoid_synthase_dom_sf"/>
</dbReference>
<dbReference type="CDD" id="cd00685">
    <property type="entry name" value="Trans_IPPS_HT"/>
    <property type="match status" value="1"/>
</dbReference>
<sequence>MNFLEKYRGLIKEEIIKNAFNTAPEELYEPMNYILDLGGKHLRPVLVLMTYHLFKEDYYKVIKPALGIEYFHNFSLMHDDIMDKAPLRRGKPTVHKKFNENTAILSGDALLVKSFQMLEDLEPQLFKPCFQLFSETALKVCEGQQYDMNFETQNKVSFDEYIHMITGKTAVLCACSMKMGALLAETSSENASNLYEFGKYLGIAFQFMDDYLDVFGEQQEVGKKYAGDIYENKKTILYILAEENANPEEKKELQYWYEIREESQEKISNVVQLFKKLKVDRKCLELVNEYNNQAKKHLNAINLTEEKKQPLLTLIDNLLIRKS</sequence>
<organism evidence="7 8">
    <name type="scientific">Apibacter muscae</name>
    <dbReference type="NCBI Taxonomy" id="2509004"/>
    <lineage>
        <taxon>Bacteria</taxon>
        <taxon>Pseudomonadati</taxon>
        <taxon>Bacteroidota</taxon>
        <taxon>Flavobacteriia</taxon>
        <taxon>Flavobacteriales</taxon>
        <taxon>Weeksellaceae</taxon>
        <taxon>Apibacter</taxon>
    </lineage>
</organism>
<evidence type="ECO:0000256" key="3">
    <source>
        <dbReference type="ARBA" id="ARBA00022679"/>
    </source>
</evidence>
<accession>A0A563DI21</accession>
<comment type="similarity">
    <text evidence="2 6">Belongs to the FPP/GGPP synthase family.</text>
</comment>
<dbReference type="SFLD" id="SFLDG01017">
    <property type="entry name" value="Polyprenyl_Transferase_Like"/>
    <property type="match status" value="1"/>
</dbReference>
<dbReference type="InterPro" id="IPR033749">
    <property type="entry name" value="Polyprenyl_synt_CS"/>
</dbReference>
<evidence type="ECO:0000256" key="1">
    <source>
        <dbReference type="ARBA" id="ARBA00001946"/>
    </source>
</evidence>
<keyword evidence="8" id="KW-1185">Reference proteome</keyword>
<comment type="caution">
    <text evidence="7">The sequence shown here is derived from an EMBL/GenBank/DDBJ whole genome shotgun (WGS) entry which is preliminary data.</text>
</comment>
<dbReference type="GO" id="GO:0004659">
    <property type="term" value="F:prenyltransferase activity"/>
    <property type="evidence" value="ECO:0007669"/>
    <property type="project" value="InterPro"/>
</dbReference>
<dbReference type="GO" id="GO:0046872">
    <property type="term" value="F:metal ion binding"/>
    <property type="evidence" value="ECO:0007669"/>
    <property type="project" value="UniProtKB-KW"/>
</dbReference>
<name>A0A563DI21_9FLAO</name>
<dbReference type="RefSeq" id="WP_146262138.1">
    <property type="nucleotide sequence ID" value="NZ_SELG01000032.1"/>
</dbReference>
<evidence type="ECO:0000313" key="8">
    <source>
        <dbReference type="Proteomes" id="UP000319499"/>
    </source>
</evidence>
<dbReference type="Pfam" id="PF00348">
    <property type="entry name" value="polyprenyl_synt"/>
    <property type="match status" value="1"/>
</dbReference>
<protein>
    <submittedName>
        <fullName evidence="7">Polyprenyl synthetase family protein</fullName>
    </submittedName>
</protein>
<dbReference type="InterPro" id="IPR000092">
    <property type="entry name" value="Polyprenyl_synt"/>
</dbReference>
<dbReference type="PANTHER" id="PTHR12001">
    <property type="entry name" value="GERANYLGERANYL PYROPHOSPHATE SYNTHASE"/>
    <property type="match status" value="1"/>
</dbReference>
<keyword evidence="5" id="KW-0460">Magnesium</keyword>
<evidence type="ECO:0000256" key="2">
    <source>
        <dbReference type="ARBA" id="ARBA00006706"/>
    </source>
</evidence>
<evidence type="ECO:0000256" key="4">
    <source>
        <dbReference type="ARBA" id="ARBA00022723"/>
    </source>
</evidence>
<dbReference type="Proteomes" id="UP000319499">
    <property type="component" value="Unassembled WGS sequence"/>
</dbReference>
<keyword evidence="3 6" id="KW-0808">Transferase</keyword>
<evidence type="ECO:0000256" key="6">
    <source>
        <dbReference type="RuleBase" id="RU004466"/>
    </source>
</evidence>
<dbReference type="SUPFAM" id="SSF48576">
    <property type="entry name" value="Terpenoid synthases"/>
    <property type="match status" value="1"/>
</dbReference>
<gene>
    <name evidence="7" type="ORF">ETU09_03195</name>
</gene>
<dbReference type="OrthoDB" id="9805316at2"/>
<dbReference type="PROSITE" id="PS00723">
    <property type="entry name" value="POLYPRENYL_SYNTHASE_1"/>
    <property type="match status" value="1"/>
</dbReference>
<evidence type="ECO:0000256" key="5">
    <source>
        <dbReference type="ARBA" id="ARBA00022842"/>
    </source>
</evidence>
<dbReference type="GO" id="GO:0008299">
    <property type="term" value="P:isoprenoid biosynthetic process"/>
    <property type="evidence" value="ECO:0007669"/>
    <property type="project" value="InterPro"/>
</dbReference>
<dbReference type="AlphaFoldDB" id="A0A563DI21"/>
<proteinExistence type="inferred from homology"/>
<dbReference type="EMBL" id="SELH01000014">
    <property type="protein sequence ID" value="TWP29464.1"/>
    <property type="molecule type" value="Genomic_DNA"/>
</dbReference>
<dbReference type="PANTHER" id="PTHR12001:SF85">
    <property type="entry name" value="SHORT CHAIN ISOPRENYL DIPHOSPHATE SYNTHASE"/>
    <property type="match status" value="1"/>
</dbReference>